<dbReference type="Proteomes" id="UP000001876">
    <property type="component" value="Unassembled WGS sequence"/>
</dbReference>
<dbReference type="GO" id="GO:0070545">
    <property type="term" value="C:PeBoW complex"/>
    <property type="evidence" value="ECO:0007669"/>
    <property type="project" value="TreeGrafter"/>
</dbReference>
<dbReference type="GO" id="GO:0030687">
    <property type="term" value="C:preribosome, large subunit precursor"/>
    <property type="evidence" value="ECO:0007669"/>
    <property type="project" value="UniProtKB-UniRule"/>
</dbReference>
<dbReference type="eggNOG" id="KOG2481">
    <property type="taxonomic scope" value="Eukaryota"/>
</dbReference>
<evidence type="ECO:0000259" key="6">
    <source>
        <dbReference type="PROSITE" id="PS50172"/>
    </source>
</evidence>
<evidence type="ECO:0000256" key="3">
    <source>
        <dbReference type="ARBA" id="ARBA00023242"/>
    </source>
</evidence>
<sequence>MVKPSKNMGGKSTKKQLRAKGGVASRYTTRNAALNRLQLKLADFRRLCILKGIHPREPKKKHKGQGKTYYHVKDINFLAHEPLLDKFRALRAYERKIKKAKAPYHAVDRLEERKPQYGLDHLVKERYPTFQDALRDMDDPLTLVQLFARLPADKRHGIPSEVVQRSRTLALEFESYVVKTNALRKCFISVKGIYYQAVVYGEELTWMTPHALAQTLPEDVDYRVMLTFLEFYVAMTGFVNYKLYHDRGLRYPPLLDSKLEDNAGGIVAVIHTLEDGAKAVGSGSNAKASDDKLCSTLFKGSVFFIQRECPKDMMIFVITSFGGDVAWDGEGSPHDASDGGITHVVADRPMDGKMASNREYVVPQWVVDCANWRVLIPTEEYKPGTPPPPHLSPFVNSEEEGYTPDYEKTLRRLKALARAAREGRSLADVSEEDGTRMLTAAEEAAEEERAYAKELSKEVRGIPYSKWRCARRTSSSATG</sequence>
<gene>
    <name evidence="7" type="ORF">MICPUCDRAFT_44858</name>
</gene>
<comment type="function">
    <text evidence="4">Required for maturation of ribosomal RNAs and formation of the large ribosomal subunit.</text>
</comment>
<protein>
    <recommendedName>
        <fullName evidence="4">Pescadillo homolog</fullName>
    </recommendedName>
</protein>
<dbReference type="RefSeq" id="XP_003063026.1">
    <property type="nucleotide sequence ID" value="XM_003062980.1"/>
</dbReference>
<dbReference type="PANTHER" id="PTHR12221">
    <property type="entry name" value="PESCADILLO - RELATED"/>
    <property type="match status" value="1"/>
</dbReference>
<keyword evidence="1 4" id="KW-0690">Ribosome biogenesis</keyword>
<dbReference type="SUPFAM" id="SSF52113">
    <property type="entry name" value="BRCT domain"/>
    <property type="match status" value="1"/>
</dbReference>
<dbReference type="Gene3D" id="3.40.50.10190">
    <property type="entry name" value="BRCT domain"/>
    <property type="match status" value="1"/>
</dbReference>
<evidence type="ECO:0000256" key="2">
    <source>
        <dbReference type="ARBA" id="ARBA00022552"/>
    </source>
</evidence>
<dbReference type="CDD" id="cd17709">
    <property type="entry name" value="BRCT_pescadillo_like"/>
    <property type="match status" value="1"/>
</dbReference>
<dbReference type="GO" id="GO:0043021">
    <property type="term" value="F:ribonucleoprotein complex binding"/>
    <property type="evidence" value="ECO:0007669"/>
    <property type="project" value="UniProtKB-UniRule"/>
</dbReference>
<dbReference type="GeneID" id="9688258"/>
<dbReference type="Pfam" id="PF06732">
    <property type="entry name" value="Pescadillo_N"/>
    <property type="match status" value="1"/>
</dbReference>
<name>C1N4M8_MICPC</name>
<dbReference type="EMBL" id="GG663747">
    <property type="protein sequence ID" value="EEH52965.1"/>
    <property type="molecule type" value="Genomic_DNA"/>
</dbReference>
<feature type="domain" description="BRCT" evidence="6">
    <location>
        <begin position="293"/>
        <end position="383"/>
    </location>
</feature>
<dbReference type="GO" id="GO:0000466">
    <property type="term" value="P:maturation of 5.8S rRNA from tricistronic rRNA transcript (SSU-rRNA, 5.8S rRNA, LSU-rRNA)"/>
    <property type="evidence" value="ECO:0007669"/>
    <property type="project" value="UniProtKB-UniRule"/>
</dbReference>
<dbReference type="PROSITE" id="PS50172">
    <property type="entry name" value="BRCT"/>
    <property type="match status" value="1"/>
</dbReference>
<evidence type="ECO:0000256" key="4">
    <source>
        <dbReference type="HAMAP-Rule" id="MF_03028"/>
    </source>
</evidence>
<dbReference type="GO" id="GO:0003723">
    <property type="term" value="F:RNA binding"/>
    <property type="evidence" value="ECO:0007669"/>
    <property type="project" value="TreeGrafter"/>
</dbReference>
<comment type="subcellular location">
    <subcellularLocation>
        <location evidence="4">Nucleus</location>
        <location evidence="4">Nucleolus</location>
    </subcellularLocation>
    <subcellularLocation>
        <location evidence="4">Nucleus</location>
        <location evidence="4">Nucleoplasm</location>
    </subcellularLocation>
</comment>
<dbReference type="GO" id="GO:0005654">
    <property type="term" value="C:nucleoplasm"/>
    <property type="evidence" value="ECO:0007669"/>
    <property type="project" value="UniProtKB-SubCell"/>
</dbReference>
<dbReference type="HAMAP" id="MF_03028">
    <property type="entry name" value="Pescadillo"/>
    <property type="match status" value="1"/>
</dbReference>
<evidence type="ECO:0000313" key="7">
    <source>
        <dbReference type="EMBL" id="EEH52965.1"/>
    </source>
</evidence>
<dbReference type="InterPro" id="IPR010613">
    <property type="entry name" value="PES"/>
</dbReference>
<dbReference type="OMA" id="QKVTWIV"/>
<dbReference type="AlphaFoldDB" id="C1N4M8"/>
<dbReference type="PANTHER" id="PTHR12221:SF6">
    <property type="entry name" value="PESCADILLO HOMOLOG"/>
    <property type="match status" value="1"/>
</dbReference>
<evidence type="ECO:0000313" key="8">
    <source>
        <dbReference type="Proteomes" id="UP000001876"/>
    </source>
</evidence>
<keyword evidence="3 4" id="KW-0539">Nucleus</keyword>
<dbReference type="KEGG" id="mpp:MICPUCDRAFT_44858"/>
<dbReference type="STRING" id="564608.C1N4M8"/>
<accession>C1N4M8</accession>
<dbReference type="InterPro" id="IPR001357">
    <property type="entry name" value="BRCT_dom"/>
</dbReference>
<evidence type="ECO:0000256" key="5">
    <source>
        <dbReference type="SAM" id="MobiDB-lite"/>
    </source>
</evidence>
<dbReference type="OrthoDB" id="10264910at2759"/>
<dbReference type="InterPro" id="IPR036420">
    <property type="entry name" value="BRCT_dom_sf"/>
</dbReference>
<reference evidence="7 8" key="1">
    <citation type="journal article" date="2009" name="Science">
        <title>Green evolution and dynamic adaptations revealed by genomes of the marine picoeukaryotes Micromonas.</title>
        <authorList>
            <person name="Worden A.Z."/>
            <person name="Lee J.H."/>
            <person name="Mock T."/>
            <person name="Rouze P."/>
            <person name="Simmons M.P."/>
            <person name="Aerts A.L."/>
            <person name="Allen A.E."/>
            <person name="Cuvelier M.L."/>
            <person name="Derelle E."/>
            <person name="Everett M.V."/>
            <person name="Foulon E."/>
            <person name="Grimwood J."/>
            <person name="Gundlach H."/>
            <person name="Henrissat B."/>
            <person name="Napoli C."/>
            <person name="McDonald S.M."/>
            <person name="Parker M.S."/>
            <person name="Rombauts S."/>
            <person name="Salamov A."/>
            <person name="Von Dassow P."/>
            <person name="Badger J.H."/>
            <person name="Coutinho P.M."/>
            <person name="Demir E."/>
            <person name="Dubchak I."/>
            <person name="Gentemann C."/>
            <person name="Eikrem W."/>
            <person name="Gready J.E."/>
            <person name="John U."/>
            <person name="Lanier W."/>
            <person name="Lindquist E.A."/>
            <person name="Lucas S."/>
            <person name="Mayer K.F."/>
            <person name="Moreau H."/>
            <person name="Not F."/>
            <person name="Otillar R."/>
            <person name="Panaud O."/>
            <person name="Pangilinan J."/>
            <person name="Paulsen I."/>
            <person name="Piegu B."/>
            <person name="Poliakov A."/>
            <person name="Robbens S."/>
            <person name="Schmutz J."/>
            <person name="Toulza E."/>
            <person name="Wyss T."/>
            <person name="Zelensky A."/>
            <person name="Zhou K."/>
            <person name="Armbrust E.V."/>
            <person name="Bhattacharya D."/>
            <person name="Goodenough U.W."/>
            <person name="Van de Peer Y."/>
            <person name="Grigoriev I.V."/>
        </authorList>
    </citation>
    <scope>NUCLEOTIDE SEQUENCE [LARGE SCALE GENOMIC DNA]</scope>
    <source>
        <strain evidence="7 8">CCMP1545</strain>
    </source>
</reference>
<dbReference type="GO" id="GO:0000463">
    <property type="term" value="P:maturation of LSU-rRNA from tricistronic rRNA transcript (SSU-rRNA, 5.8S rRNA, LSU-rRNA)"/>
    <property type="evidence" value="ECO:0007669"/>
    <property type="project" value="UniProtKB-UniRule"/>
</dbReference>
<keyword evidence="2 4" id="KW-0698">rRNA processing</keyword>
<organism evidence="8">
    <name type="scientific">Micromonas pusilla (strain CCMP1545)</name>
    <name type="common">Picoplanktonic green alga</name>
    <dbReference type="NCBI Taxonomy" id="564608"/>
    <lineage>
        <taxon>Eukaryota</taxon>
        <taxon>Viridiplantae</taxon>
        <taxon>Chlorophyta</taxon>
        <taxon>Mamiellophyceae</taxon>
        <taxon>Mamiellales</taxon>
        <taxon>Mamiellaceae</taxon>
        <taxon>Micromonas</taxon>
    </lineage>
</organism>
<comment type="similarity">
    <text evidence="4">Belongs to the pescadillo family.</text>
</comment>
<feature type="region of interest" description="Disordered" evidence="5">
    <location>
        <begin position="1"/>
        <end position="23"/>
    </location>
</feature>
<proteinExistence type="inferred from homology"/>
<keyword evidence="8" id="KW-1185">Reference proteome</keyword>
<evidence type="ECO:0000256" key="1">
    <source>
        <dbReference type="ARBA" id="ARBA00022517"/>
    </source>
</evidence>